<dbReference type="GO" id="GO:0004842">
    <property type="term" value="F:ubiquitin-protein transferase activity"/>
    <property type="evidence" value="ECO:0007669"/>
    <property type="project" value="InterPro"/>
</dbReference>
<keyword evidence="3" id="KW-0863">Zinc-finger</keyword>
<protein>
    <recommendedName>
        <fullName evidence="9">IBR domain-containing protein</fullName>
    </recommendedName>
</protein>
<dbReference type="Gene3D" id="3.40.50.11350">
    <property type="match status" value="1"/>
</dbReference>
<gene>
    <name evidence="10" type="ORF">MYCIT1_LOCUS17061</name>
</gene>
<accession>A0AAD2K084</accession>
<evidence type="ECO:0000256" key="2">
    <source>
        <dbReference type="ARBA" id="ARBA00022723"/>
    </source>
</evidence>
<dbReference type="Pfam" id="PF01485">
    <property type="entry name" value="IBR"/>
    <property type="match status" value="1"/>
</dbReference>
<keyword evidence="1" id="KW-0808">Transferase</keyword>
<keyword evidence="4" id="KW-0833">Ubl conjugation pathway</keyword>
<dbReference type="EMBL" id="CAVNYO010000175">
    <property type="protein sequence ID" value="CAK5271767.1"/>
    <property type="molecule type" value="Genomic_DNA"/>
</dbReference>
<keyword evidence="6" id="KW-0294">Fucose metabolism</keyword>
<evidence type="ECO:0000259" key="9">
    <source>
        <dbReference type="Pfam" id="PF01485"/>
    </source>
</evidence>
<keyword evidence="11" id="KW-1185">Reference proteome</keyword>
<feature type="region of interest" description="Disordered" evidence="8">
    <location>
        <begin position="91"/>
        <end position="113"/>
    </location>
</feature>
<proteinExistence type="predicted"/>
<dbReference type="InterPro" id="IPR002867">
    <property type="entry name" value="IBR_dom"/>
</dbReference>
<dbReference type="Proteomes" id="UP001295794">
    <property type="component" value="Unassembled WGS sequence"/>
</dbReference>
<dbReference type="PROSITE" id="PS00518">
    <property type="entry name" value="ZF_RING_1"/>
    <property type="match status" value="1"/>
</dbReference>
<evidence type="ECO:0000313" key="10">
    <source>
        <dbReference type="EMBL" id="CAK5271767.1"/>
    </source>
</evidence>
<name>A0AAD2K084_9AGAR</name>
<dbReference type="InterPro" id="IPR017907">
    <property type="entry name" value="Znf_RING_CS"/>
</dbReference>
<evidence type="ECO:0000256" key="6">
    <source>
        <dbReference type="ARBA" id="ARBA00023253"/>
    </source>
</evidence>
<comment type="caution">
    <text evidence="10">The sequence shown here is derived from an EMBL/GenBank/DDBJ whole genome shotgun (WGS) entry which is preliminary data.</text>
</comment>
<evidence type="ECO:0000256" key="3">
    <source>
        <dbReference type="ARBA" id="ARBA00022771"/>
    </source>
</evidence>
<evidence type="ECO:0000256" key="1">
    <source>
        <dbReference type="ARBA" id="ARBA00022679"/>
    </source>
</evidence>
<sequence length="1320" mass="147315">MGNCMSNTGNFEPPGSKALRDYVQEFDDRVDPNKRELMRLRQLEKQQLNLTDTFTPPAAPPPKPKGPKCSVCFKHIQVSVNPWQLAKTERMMAELSDDSGDEEEGDRQPRVPRKPVLHGMQLATCKHYFCGACLAQAIYHRLNIAFDPALYGTALKENKLAEPGRRADFPISCPTCQVKPGEEAVEISDVTARLVLGQDNMDEWNHARFLSSLNLIYCPHKGCDECFDADDVAPAPSGVEHADTLVQCPRCRGSLCKACKSLWHENLTCQAYQALPIAERAPEDIAFANLAEQEKWRRCPKCSAMVELKVRSAAIISLASANTTSATLVALTLNTTKGNIVVKEVRRLLSFFFVLLLEVSRCGMQGVGGTESSRSEITRLVALSGQCTFTSTGGDHCLSLPGISNLVAMLKRYKAFMKNEGHFAPPGAQALQDFVSVYDQQRQWVRQTQAALVEKQRVLTEEEEAQQAEARAVLEALGRESEDTLRGTQDSGSSVSVDCTPEKKSSLPKCRLCMEPCTICPNPWQRTRRSIRDSPNFRHISFLNSPNVSPISEHRLSDSIPFGIALEPCRHVHCGACLAQAIYHGLNMAFDPAMYGTNLPSYAPEVPRVGNPEFPIPCPSKQAGRLSLINDAVARVVLGESNMDEWNHAQFLASLRVMQCAYDGCKKPFDSQEAPTVMQICLAPGLFLHLLSSVAGIFSHAVLEFISSLLVSISNMSPVKTTRQHSPAEEQPALKYPRGHLQLKSIRHNALQSKCTRDLAFRRLSWGDLSGSRPTHLPTYRPAMQISLHEAQLAGSSVTRRMICLGCCQVSHIQYTFFLPFQHMRSPNGTPLVRIRLIVLIVLASSITFYIGQLSSTPLSKHSLPEPECFVPSERTAHTHMHAIQPIHVPVTVTKLQTLTTTIHSPQVTVTAVPETVAPVEEDYVLVNGAPTASFKDNLRADVKYILSFPGSGFTNDVMLYMNLIYLSILTERVPVIPYFVPTHVGQSETGPVIAFGDVFDVARLEKAIRKPILEWGDIKDLGSTKIDTLGCWNVWEAVSPANKGPHWTLAPERMKLDISYTTAPESIKLYPGNPQSTDMRFASLMSLGFPEQRNEHLTTPVRSPLLHASLPPDEQLLCFDNLYWATNLEPHEMEHDYSTAWRFVGRHLHWNPRIEALAARYVRRTLGLARARPIPPYISVHARRGDFVNWCEVPDREDCFAPVSVIARRVAEIRQRLWRTKGIEVQHVIMTSDETDESWWRQVQAQGWDRVDHSWTSEIHGAWFPVFIDAAIQSASTGFVGTDRSTVSLLSAHRVREWQGGPTQMFRWGKPGADDHEDI</sequence>
<keyword evidence="2" id="KW-0479">Metal-binding</keyword>
<dbReference type="GO" id="GO:0006004">
    <property type="term" value="P:fucose metabolic process"/>
    <property type="evidence" value="ECO:0007669"/>
    <property type="project" value="UniProtKB-KW"/>
</dbReference>
<dbReference type="InterPro" id="IPR031127">
    <property type="entry name" value="E3_UB_ligase_RBR"/>
</dbReference>
<dbReference type="CDD" id="cd11296">
    <property type="entry name" value="O-FucT_like"/>
    <property type="match status" value="1"/>
</dbReference>
<evidence type="ECO:0000256" key="8">
    <source>
        <dbReference type="SAM" id="MobiDB-lite"/>
    </source>
</evidence>
<reference evidence="10" key="1">
    <citation type="submission" date="2023-11" db="EMBL/GenBank/DDBJ databases">
        <authorList>
            <person name="De Vega J J."/>
            <person name="De Vega J J."/>
        </authorList>
    </citation>
    <scope>NUCLEOTIDE SEQUENCE</scope>
</reference>
<feature type="compositionally biased region" description="Acidic residues" evidence="8">
    <location>
        <begin position="95"/>
        <end position="105"/>
    </location>
</feature>
<dbReference type="GO" id="GO:0016567">
    <property type="term" value="P:protein ubiquitination"/>
    <property type="evidence" value="ECO:0007669"/>
    <property type="project" value="InterPro"/>
</dbReference>
<dbReference type="Pfam" id="PF10250">
    <property type="entry name" value="O-FucT"/>
    <property type="match status" value="1"/>
</dbReference>
<evidence type="ECO:0000313" key="11">
    <source>
        <dbReference type="Proteomes" id="UP001295794"/>
    </source>
</evidence>
<evidence type="ECO:0000256" key="5">
    <source>
        <dbReference type="ARBA" id="ARBA00022833"/>
    </source>
</evidence>
<organism evidence="10 11">
    <name type="scientific">Mycena citricolor</name>
    <dbReference type="NCBI Taxonomy" id="2018698"/>
    <lineage>
        <taxon>Eukaryota</taxon>
        <taxon>Fungi</taxon>
        <taxon>Dikarya</taxon>
        <taxon>Basidiomycota</taxon>
        <taxon>Agaricomycotina</taxon>
        <taxon>Agaricomycetes</taxon>
        <taxon>Agaricomycetidae</taxon>
        <taxon>Agaricales</taxon>
        <taxon>Marasmiineae</taxon>
        <taxon>Mycenaceae</taxon>
        <taxon>Mycena</taxon>
    </lineage>
</organism>
<evidence type="ECO:0000256" key="4">
    <source>
        <dbReference type="ARBA" id="ARBA00022786"/>
    </source>
</evidence>
<keyword evidence="7" id="KW-0119">Carbohydrate metabolism</keyword>
<dbReference type="InterPro" id="IPR019378">
    <property type="entry name" value="GDP-Fuc_O-FucTrfase"/>
</dbReference>
<feature type="domain" description="IBR" evidence="9">
    <location>
        <begin position="212"/>
        <end position="269"/>
    </location>
</feature>
<keyword evidence="5" id="KW-0862">Zinc</keyword>
<evidence type="ECO:0000256" key="7">
    <source>
        <dbReference type="ARBA" id="ARBA00023277"/>
    </source>
</evidence>
<dbReference type="GO" id="GO:0008270">
    <property type="term" value="F:zinc ion binding"/>
    <property type="evidence" value="ECO:0007669"/>
    <property type="project" value="UniProtKB-KW"/>
</dbReference>
<dbReference type="PANTHER" id="PTHR11685">
    <property type="entry name" value="RBR FAMILY RING FINGER AND IBR DOMAIN-CONTAINING"/>
    <property type="match status" value="1"/>
</dbReference>